<dbReference type="VEuPathDB" id="FungiDB:BO80DRAFT_373741"/>
<evidence type="ECO:0000313" key="2">
    <source>
        <dbReference type="EMBL" id="RAL04503.1"/>
    </source>
</evidence>
<dbReference type="EMBL" id="KZ824423">
    <property type="protein sequence ID" value="RAL04503.1"/>
    <property type="molecule type" value="Genomic_DNA"/>
</dbReference>
<reference evidence="2 3" key="1">
    <citation type="submission" date="2018-02" db="EMBL/GenBank/DDBJ databases">
        <title>The genomes of Aspergillus section Nigri reveals drivers in fungal speciation.</title>
        <authorList>
            <consortium name="DOE Joint Genome Institute"/>
            <person name="Vesth T.C."/>
            <person name="Nybo J."/>
            <person name="Theobald S."/>
            <person name="Brandl J."/>
            <person name="Frisvad J.C."/>
            <person name="Nielsen K.F."/>
            <person name="Lyhne E.K."/>
            <person name="Kogle M.E."/>
            <person name="Kuo A."/>
            <person name="Riley R."/>
            <person name="Clum A."/>
            <person name="Nolan M."/>
            <person name="Lipzen A."/>
            <person name="Salamov A."/>
            <person name="Henrissat B."/>
            <person name="Wiebenga A."/>
            <person name="De vries R.P."/>
            <person name="Grigoriev I.V."/>
            <person name="Mortensen U.H."/>
            <person name="Andersen M.R."/>
            <person name="Baker S.E."/>
        </authorList>
    </citation>
    <scope>NUCLEOTIDE SEQUENCE [LARGE SCALE GENOMIC DNA]</scope>
    <source>
        <strain evidence="2 3">CBS 121593</strain>
    </source>
</reference>
<dbReference type="RefSeq" id="XP_025578830.1">
    <property type="nucleotide sequence ID" value="XM_025716573.1"/>
</dbReference>
<feature type="compositionally biased region" description="Basic and acidic residues" evidence="1">
    <location>
        <begin position="37"/>
        <end position="46"/>
    </location>
</feature>
<dbReference type="OrthoDB" id="4500700at2759"/>
<sequence length="260" mass="29901">MPWNHSRPRTTAPRERRRWRNNGKPLQRATGNIPSQRPDEDIKRHLPRRILKDGRPIFAIVMDPRSHKPRDKPAIPSEPANIEVHCLTPQKEPVGKVRGSPGLRHGFQHTEEREILTDSVHTMLHPDAAYDKFYSVTFLKPDNSPLLRCMTVDFETDVCAMHYEVWEELKLPIERYEGPPISIVDHKKQMVPLGKAQATWSRPDEDKLYSAEFYVVRGLEFDACLGISTVRKLGLYRRDPALASRLRAADQANVNHSHAS</sequence>
<dbReference type="GeneID" id="37221438"/>
<dbReference type="Proteomes" id="UP000249402">
    <property type="component" value="Unassembled WGS sequence"/>
</dbReference>
<accession>A0A395HAH2</accession>
<evidence type="ECO:0000256" key="1">
    <source>
        <dbReference type="SAM" id="MobiDB-lite"/>
    </source>
</evidence>
<protein>
    <submittedName>
        <fullName evidence="2">Uncharacterized protein</fullName>
    </submittedName>
</protein>
<gene>
    <name evidence="2" type="ORF">BO80DRAFT_373741</name>
</gene>
<name>A0A395HAH2_9EURO</name>
<keyword evidence="3" id="KW-1185">Reference proteome</keyword>
<feature type="region of interest" description="Disordered" evidence="1">
    <location>
        <begin position="1"/>
        <end position="46"/>
    </location>
</feature>
<dbReference type="AlphaFoldDB" id="A0A395HAH2"/>
<organism evidence="2 3">
    <name type="scientific">Aspergillus ibericus CBS 121593</name>
    <dbReference type="NCBI Taxonomy" id="1448316"/>
    <lineage>
        <taxon>Eukaryota</taxon>
        <taxon>Fungi</taxon>
        <taxon>Dikarya</taxon>
        <taxon>Ascomycota</taxon>
        <taxon>Pezizomycotina</taxon>
        <taxon>Eurotiomycetes</taxon>
        <taxon>Eurotiomycetidae</taxon>
        <taxon>Eurotiales</taxon>
        <taxon>Aspergillaceae</taxon>
        <taxon>Aspergillus</taxon>
        <taxon>Aspergillus subgen. Circumdati</taxon>
    </lineage>
</organism>
<proteinExistence type="predicted"/>
<evidence type="ECO:0000313" key="3">
    <source>
        <dbReference type="Proteomes" id="UP000249402"/>
    </source>
</evidence>